<dbReference type="GO" id="GO:0005829">
    <property type="term" value="C:cytosol"/>
    <property type="evidence" value="ECO:0007669"/>
    <property type="project" value="TreeGrafter"/>
</dbReference>
<dbReference type="CAZy" id="GT9">
    <property type="family name" value="Glycosyltransferase Family 9"/>
</dbReference>
<dbReference type="AlphaFoldDB" id="E3H668"/>
<reference evidence="3 4" key="1">
    <citation type="journal article" date="2010" name="Stand. Genomic Sci.">
        <title>Complete genome sequence of Ilyobacter polytropus type strain (CuHbu1).</title>
        <authorList>
            <person name="Sikorski J."/>
            <person name="Chertkov O."/>
            <person name="Lapidus A."/>
            <person name="Nolan M."/>
            <person name="Lucas S."/>
            <person name="Del Rio T.G."/>
            <person name="Tice H."/>
            <person name="Cheng J.F."/>
            <person name="Tapia R."/>
            <person name="Han C."/>
            <person name="Goodwin L."/>
            <person name="Pitluck S."/>
            <person name="Liolios K."/>
            <person name="Ivanova N."/>
            <person name="Mavromatis K."/>
            <person name="Mikhailova N."/>
            <person name="Pati A."/>
            <person name="Chen A."/>
            <person name="Palaniappan K."/>
            <person name="Land M."/>
            <person name="Hauser L."/>
            <person name="Chang Y.J."/>
            <person name="Jeffries C.D."/>
            <person name="Brambilla E."/>
            <person name="Yasawong M."/>
            <person name="Rohde M."/>
            <person name="Pukall R."/>
            <person name="Spring S."/>
            <person name="Goker M."/>
            <person name="Woyke T."/>
            <person name="Bristow J."/>
            <person name="Eisen J.A."/>
            <person name="Markowitz V."/>
            <person name="Hugenholtz P."/>
            <person name="Kyrpides N.C."/>
            <person name="Klenk H.P."/>
        </authorList>
    </citation>
    <scope>NUCLEOTIDE SEQUENCE [LARGE SCALE GENOMIC DNA]</scope>
    <source>
        <strain evidence="4">ATCC 51220 / DSM 2926 / LMG 16218 / CuHBu1</strain>
    </source>
</reference>
<dbReference type="RefSeq" id="WP_013386499.1">
    <property type="nucleotide sequence ID" value="NC_014632.1"/>
</dbReference>
<dbReference type="InterPro" id="IPR002201">
    <property type="entry name" value="Glyco_trans_9"/>
</dbReference>
<dbReference type="CDD" id="cd03789">
    <property type="entry name" value="GT9_LPS_heptosyltransferase"/>
    <property type="match status" value="1"/>
</dbReference>
<dbReference type="InterPro" id="IPR051199">
    <property type="entry name" value="LPS_LOS_Heptosyltrfase"/>
</dbReference>
<dbReference type="PANTHER" id="PTHR30160">
    <property type="entry name" value="TETRAACYLDISACCHARIDE 4'-KINASE-RELATED"/>
    <property type="match status" value="1"/>
</dbReference>
<accession>E3H668</accession>
<dbReference type="GO" id="GO:0008713">
    <property type="term" value="F:ADP-heptose-lipopolysaccharide heptosyltransferase activity"/>
    <property type="evidence" value="ECO:0007669"/>
    <property type="project" value="TreeGrafter"/>
</dbReference>
<evidence type="ECO:0000313" key="4">
    <source>
        <dbReference type="Proteomes" id="UP000006875"/>
    </source>
</evidence>
<dbReference type="STRING" id="572544.Ilyop_0037"/>
<evidence type="ECO:0000256" key="1">
    <source>
        <dbReference type="ARBA" id="ARBA00022676"/>
    </source>
</evidence>
<dbReference type="Pfam" id="PF01075">
    <property type="entry name" value="Glyco_transf_9"/>
    <property type="match status" value="1"/>
</dbReference>
<dbReference type="PANTHER" id="PTHR30160:SF15">
    <property type="entry name" value="GLYCOSYLTRANSFERASE HI_0523-RELATED"/>
    <property type="match status" value="1"/>
</dbReference>
<dbReference type="OrthoDB" id="9797795at2"/>
<organism evidence="3 4">
    <name type="scientific">Ilyobacter polytropus (strain ATCC 51220 / DSM 2926 / LMG 16218 / CuHBu1)</name>
    <dbReference type="NCBI Taxonomy" id="572544"/>
    <lineage>
        <taxon>Bacteria</taxon>
        <taxon>Fusobacteriati</taxon>
        <taxon>Fusobacteriota</taxon>
        <taxon>Fusobacteriia</taxon>
        <taxon>Fusobacteriales</taxon>
        <taxon>Fusobacteriaceae</taxon>
        <taxon>Ilyobacter</taxon>
    </lineage>
</organism>
<dbReference type="EMBL" id="CP002281">
    <property type="protein sequence ID" value="ADO81827.1"/>
    <property type="molecule type" value="Genomic_DNA"/>
</dbReference>
<dbReference type="Gene3D" id="3.40.50.2000">
    <property type="entry name" value="Glycogen Phosphorylase B"/>
    <property type="match status" value="2"/>
</dbReference>
<gene>
    <name evidence="3" type="ordered locus">Ilyop_0037</name>
</gene>
<evidence type="ECO:0000256" key="2">
    <source>
        <dbReference type="ARBA" id="ARBA00022679"/>
    </source>
</evidence>
<dbReference type="HOGENOM" id="CLU_038371_1_0_0"/>
<dbReference type="eggNOG" id="COG0859">
    <property type="taxonomic scope" value="Bacteria"/>
</dbReference>
<dbReference type="Proteomes" id="UP000006875">
    <property type="component" value="Chromosome"/>
</dbReference>
<dbReference type="GO" id="GO:0009244">
    <property type="term" value="P:lipopolysaccharide core region biosynthetic process"/>
    <property type="evidence" value="ECO:0007669"/>
    <property type="project" value="TreeGrafter"/>
</dbReference>
<dbReference type="KEGG" id="ipo:Ilyop_0037"/>
<evidence type="ECO:0000313" key="3">
    <source>
        <dbReference type="EMBL" id="ADO81827.1"/>
    </source>
</evidence>
<dbReference type="SUPFAM" id="SSF53756">
    <property type="entry name" value="UDP-Glycosyltransferase/glycogen phosphorylase"/>
    <property type="match status" value="1"/>
</dbReference>
<protein>
    <submittedName>
        <fullName evidence="3">Glycosyl transferase family 9</fullName>
    </submittedName>
</protein>
<keyword evidence="2 3" id="KW-0808">Transferase</keyword>
<proteinExistence type="predicted"/>
<sequence>MEIKRIIVSRTDKIGDLVLSIPSFYMLRKMYPQAEITVLVRKYNYEIVKNLPYINRVIKIDDFRQKELIEKIKHFKADVFIALYNDSFVSKLAKASKAKWRIGPISKLSSIFAYNKGIRQRRSLSIKNEAEYNLDLIKKLDGKLFDENYEINNSIFLEERHKRAAEVFIKENSIEGKILVINPFMGGSAKNISDEDYADLIKTVKKKIPALNVVLTCHISEEERGEKIIEKIKEDKIFLFANGGDLLNLAAVMSKADLYFGGSTGPTHIAASMKRNIVAIYPNKKTQHPVRWGVFGWNNAQYIIPDKDNPKEDYSHKYFDSYNNEIKNSIADIIVDKLKKNEVDR</sequence>
<keyword evidence="1" id="KW-0328">Glycosyltransferase</keyword>
<name>E3H668_ILYPC</name>
<keyword evidence="4" id="KW-1185">Reference proteome</keyword>